<proteinExistence type="predicted"/>
<comment type="caution">
    <text evidence="2">The sequence shown here is derived from an EMBL/GenBank/DDBJ whole genome shotgun (WGS) entry which is preliminary data.</text>
</comment>
<name>A0A1D1UYE1_RAMVA</name>
<accession>A0A1D1UYE1</accession>
<organism evidence="2 3">
    <name type="scientific">Ramazzottius varieornatus</name>
    <name type="common">Water bear</name>
    <name type="synonym">Tardigrade</name>
    <dbReference type="NCBI Taxonomy" id="947166"/>
    <lineage>
        <taxon>Eukaryota</taxon>
        <taxon>Metazoa</taxon>
        <taxon>Ecdysozoa</taxon>
        <taxon>Tardigrada</taxon>
        <taxon>Eutardigrada</taxon>
        <taxon>Parachela</taxon>
        <taxon>Hypsibioidea</taxon>
        <taxon>Ramazzottiidae</taxon>
        <taxon>Ramazzottius</taxon>
    </lineage>
</organism>
<evidence type="ECO:0000313" key="3">
    <source>
        <dbReference type="Proteomes" id="UP000186922"/>
    </source>
</evidence>
<evidence type="ECO:0000256" key="1">
    <source>
        <dbReference type="SAM" id="SignalP"/>
    </source>
</evidence>
<keyword evidence="1" id="KW-0732">Signal</keyword>
<feature type="signal peptide" evidence="1">
    <location>
        <begin position="1"/>
        <end position="23"/>
    </location>
</feature>
<reference evidence="2 3" key="1">
    <citation type="journal article" date="2016" name="Nat. Commun.">
        <title>Extremotolerant tardigrade genome and improved radiotolerance of human cultured cells by tardigrade-unique protein.</title>
        <authorList>
            <person name="Hashimoto T."/>
            <person name="Horikawa D.D."/>
            <person name="Saito Y."/>
            <person name="Kuwahara H."/>
            <person name="Kozuka-Hata H."/>
            <person name="Shin-I T."/>
            <person name="Minakuchi Y."/>
            <person name="Ohishi K."/>
            <person name="Motoyama A."/>
            <person name="Aizu T."/>
            <person name="Enomoto A."/>
            <person name="Kondo K."/>
            <person name="Tanaka S."/>
            <person name="Hara Y."/>
            <person name="Koshikawa S."/>
            <person name="Sagara H."/>
            <person name="Miura T."/>
            <person name="Yokobori S."/>
            <person name="Miyagawa K."/>
            <person name="Suzuki Y."/>
            <person name="Kubo T."/>
            <person name="Oyama M."/>
            <person name="Kohara Y."/>
            <person name="Fujiyama A."/>
            <person name="Arakawa K."/>
            <person name="Katayama T."/>
            <person name="Toyoda A."/>
            <person name="Kunieda T."/>
        </authorList>
    </citation>
    <scope>NUCLEOTIDE SEQUENCE [LARGE SCALE GENOMIC DNA]</scope>
    <source>
        <strain evidence="2 3">YOKOZUNA-1</strain>
    </source>
</reference>
<sequence length="238" mass="24899">MDHQSLFLFLSLCFGFLFSVISSQAGSYAAAPAMSGGYPGGGASLPGPYGQLAAQTGGYDSGADARGYGGSGYSQYGASSPYGGHGQGSGVYFKKPVPIDEKPVFFRTPYWLPNLYYGHYGYPWTEWFDGGPRFVVPIMNAFPRGGGGTQSYNTGYGVQGVGQSGYGGGTDSYGAQNGTSSYSGGSPGYGGAGYADASTTPDPYNDGFSYYKGIPIYQTYYERYLLEQAQAATTTAAP</sequence>
<dbReference type="Proteomes" id="UP000186922">
    <property type="component" value="Unassembled WGS sequence"/>
</dbReference>
<protein>
    <submittedName>
        <fullName evidence="2">Uncharacterized protein</fullName>
    </submittedName>
</protein>
<evidence type="ECO:0000313" key="2">
    <source>
        <dbReference type="EMBL" id="GAU91178.1"/>
    </source>
</evidence>
<keyword evidence="3" id="KW-1185">Reference proteome</keyword>
<dbReference type="EMBL" id="BDGG01000002">
    <property type="protein sequence ID" value="GAU91178.1"/>
    <property type="molecule type" value="Genomic_DNA"/>
</dbReference>
<feature type="chain" id="PRO_5008897765" evidence="1">
    <location>
        <begin position="24"/>
        <end position="238"/>
    </location>
</feature>
<dbReference type="AlphaFoldDB" id="A0A1D1UYE1"/>
<dbReference type="OrthoDB" id="10064275at2759"/>
<gene>
    <name evidence="2" type="primary">RvY_03485-1</name>
    <name evidence="2" type="synonym">RvY_03485.1</name>
    <name evidence="2" type="ORF">RvY_03485</name>
</gene>